<evidence type="ECO:0000256" key="6">
    <source>
        <dbReference type="SAM" id="SignalP"/>
    </source>
</evidence>
<feature type="region of interest" description="Disordered" evidence="5">
    <location>
        <begin position="468"/>
        <end position="494"/>
    </location>
</feature>
<dbReference type="Gene3D" id="3.30.1120.10">
    <property type="match status" value="1"/>
</dbReference>
<dbReference type="AlphaFoldDB" id="A0A6C2UDT0"/>
<keyword evidence="2" id="KW-0479">Metal-binding</keyword>
<evidence type="ECO:0000256" key="2">
    <source>
        <dbReference type="ARBA" id="ARBA00022723"/>
    </source>
</evidence>
<dbReference type="PANTHER" id="PTHR42693">
    <property type="entry name" value="ARYLSULFATASE FAMILY MEMBER"/>
    <property type="match status" value="1"/>
</dbReference>
<feature type="domain" description="Sulfatase N-terminal" evidence="7">
    <location>
        <begin position="25"/>
        <end position="364"/>
    </location>
</feature>
<dbReference type="GO" id="GO:0046872">
    <property type="term" value="F:metal ion binding"/>
    <property type="evidence" value="ECO:0007669"/>
    <property type="project" value="UniProtKB-KW"/>
</dbReference>
<dbReference type="InterPro" id="IPR000917">
    <property type="entry name" value="Sulfatase_N"/>
</dbReference>
<evidence type="ECO:0000256" key="5">
    <source>
        <dbReference type="SAM" id="MobiDB-lite"/>
    </source>
</evidence>
<dbReference type="GO" id="GO:0004065">
    <property type="term" value="F:arylsulfatase activity"/>
    <property type="evidence" value="ECO:0007669"/>
    <property type="project" value="TreeGrafter"/>
</dbReference>
<gene>
    <name evidence="8" type="primary">atsA_23</name>
    <name evidence="8" type="ORF">SCARR_00372</name>
</gene>
<evidence type="ECO:0000259" key="7">
    <source>
        <dbReference type="Pfam" id="PF00884"/>
    </source>
</evidence>
<dbReference type="Proteomes" id="UP000346198">
    <property type="component" value="Unassembled WGS sequence"/>
</dbReference>
<name>A0A6C2UDT0_9BACT</name>
<keyword evidence="3" id="KW-0378">Hydrolase</keyword>
<accession>A0A6C2UDT0</accession>
<dbReference type="SUPFAM" id="SSF53649">
    <property type="entry name" value="Alkaline phosphatase-like"/>
    <property type="match status" value="1"/>
</dbReference>
<proteinExistence type="inferred from homology"/>
<sequence length="494" mass="53528">MSKRKNLLVSLLAVSSIGFAAETKPNIVFIYADDMGYGDVQCLNPEHGKIATPNMDQLAAEGMVFTDAHTSSSVCTPSRYGLMTGRYNWRSERQSGVLNGFGAPLIPTHRMTVASLLKAQEYNTAMIGKWHLGMNFTKNGKAQHQVDWKGPVSGGPYDLGFDYYYGISASLDMPPYIYIENDHFVGECTTIKAFKRKGPAQADFEAVNVLPDLAEKAVAYIHQQKDSQPFFTYIALPSPHTPIVPSPEWQGKSPLGQYGDYVMQTDSVIGEIIEAVDAAGLAENTLIIISSDNGCSKAAGIPALEAKGHYPSAQFRGSKADLWDGGHRVPFILRWPAGIKAGTQSDQTICLTDLMATCADLVGVKLPDTAGEDSVSFLPALSGKPIVSTRSGIIHHSISGHFAYRLGKWKLCLAKGSGGWTAPKEADASADAPEAQLYDLENDPGETTNLYASHPEVAERLLKQLEADVKRGRSTQGPVSENDVKQIKLWKSGK</sequence>
<dbReference type="PROSITE" id="PS00523">
    <property type="entry name" value="SULFATASE_1"/>
    <property type="match status" value="1"/>
</dbReference>
<dbReference type="InterPro" id="IPR017850">
    <property type="entry name" value="Alkaline_phosphatase_core_sf"/>
</dbReference>
<evidence type="ECO:0000256" key="3">
    <source>
        <dbReference type="ARBA" id="ARBA00022801"/>
    </source>
</evidence>
<evidence type="ECO:0000256" key="4">
    <source>
        <dbReference type="ARBA" id="ARBA00022837"/>
    </source>
</evidence>
<feature type="chain" id="PRO_5028879226" evidence="6">
    <location>
        <begin position="21"/>
        <end position="494"/>
    </location>
</feature>
<dbReference type="Pfam" id="PF00884">
    <property type="entry name" value="Sulfatase"/>
    <property type="match status" value="1"/>
</dbReference>
<keyword evidence="4" id="KW-0106">Calcium</keyword>
<evidence type="ECO:0000313" key="9">
    <source>
        <dbReference type="Proteomes" id="UP000346198"/>
    </source>
</evidence>
<dbReference type="EMBL" id="CAAHFH010000001">
    <property type="protein sequence ID" value="VGO18320.1"/>
    <property type="molecule type" value="Genomic_DNA"/>
</dbReference>
<evidence type="ECO:0000313" key="8">
    <source>
        <dbReference type="EMBL" id="VGO18320.1"/>
    </source>
</evidence>
<dbReference type="InterPro" id="IPR050738">
    <property type="entry name" value="Sulfatase"/>
</dbReference>
<keyword evidence="6" id="KW-0732">Signal</keyword>
<dbReference type="CDD" id="cd16143">
    <property type="entry name" value="ARS_like"/>
    <property type="match status" value="1"/>
</dbReference>
<dbReference type="InterPro" id="IPR024607">
    <property type="entry name" value="Sulfatase_CS"/>
</dbReference>
<keyword evidence="9" id="KW-1185">Reference proteome</keyword>
<dbReference type="RefSeq" id="WP_136059819.1">
    <property type="nucleotide sequence ID" value="NZ_CAAHFH010000001.1"/>
</dbReference>
<protein>
    <submittedName>
        <fullName evidence="8">Arylsulfatase</fullName>
    </submittedName>
</protein>
<dbReference type="PANTHER" id="PTHR42693:SF53">
    <property type="entry name" value="ENDO-4-O-SULFATASE"/>
    <property type="match status" value="1"/>
</dbReference>
<dbReference type="Gene3D" id="3.40.720.10">
    <property type="entry name" value="Alkaline Phosphatase, subunit A"/>
    <property type="match status" value="1"/>
</dbReference>
<organism evidence="8 9">
    <name type="scientific">Pontiella sulfatireligans</name>
    <dbReference type="NCBI Taxonomy" id="2750658"/>
    <lineage>
        <taxon>Bacteria</taxon>
        <taxon>Pseudomonadati</taxon>
        <taxon>Kiritimatiellota</taxon>
        <taxon>Kiritimatiellia</taxon>
        <taxon>Kiritimatiellales</taxon>
        <taxon>Pontiellaceae</taxon>
        <taxon>Pontiella</taxon>
    </lineage>
</organism>
<comment type="similarity">
    <text evidence="1">Belongs to the sulfatase family.</text>
</comment>
<evidence type="ECO:0000256" key="1">
    <source>
        <dbReference type="ARBA" id="ARBA00008779"/>
    </source>
</evidence>
<feature type="signal peptide" evidence="6">
    <location>
        <begin position="1"/>
        <end position="20"/>
    </location>
</feature>
<reference evidence="8 9" key="1">
    <citation type="submission" date="2019-04" db="EMBL/GenBank/DDBJ databases">
        <authorList>
            <person name="Van Vliet M D."/>
        </authorList>
    </citation>
    <scope>NUCLEOTIDE SEQUENCE [LARGE SCALE GENOMIC DNA]</scope>
    <source>
        <strain evidence="8 9">F21</strain>
    </source>
</reference>